<dbReference type="Proteomes" id="UP000199365">
    <property type="component" value="Unassembled WGS sequence"/>
</dbReference>
<dbReference type="STRING" id="157910.SAMN05445850_3583"/>
<dbReference type="EMBL" id="FNKX01000001">
    <property type="protein sequence ID" value="SDR24892.1"/>
    <property type="molecule type" value="Genomic_DNA"/>
</dbReference>
<keyword evidence="1" id="KW-0575">Peroxidase</keyword>
<evidence type="ECO:0000313" key="2">
    <source>
        <dbReference type="Proteomes" id="UP000199365"/>
    </source>
</evidence>
<protein>
    <submittedName>
        <fullName evidence="1">Alkylhydroperoxidase family enzyme, contains CxxC motif</fullName>
    </submittedName>
</protein>
<gene>
    <name evidence="1" type="ORF">SAMN05445850_3583</name>
</gene>
<reference evidence="2" key="1">
    <citation type="submission" date="2016-10" db="EMBL/GenBank/DDBJ databases">
        <authorList>
            <person name="Varghese N."/>
            <person name="Submissions S."/>
        </authorList>
    </citation>
    <scope>NUCLEOTIDE SEQUENCE [LARGE SCALE GENOMIC DNA]</scope>
    <source>
        <strain evidence="2">DUS833</strain>
    </source>
</reference>
<dbReference type="PANTHER" id="PTHR35446">
    <property type="entry name" value="SI:CH211-175M2.5"/>
    <property type="match status" value="1"/>
</dbReference>
<dbReference type="SUPFAM" id="SSF69118">
    <property type="entry name" value="AhpD-like"/>
    <property type="match status" value="1"/>
</dbReference>
<accession>A0A1H1HHM1</accession>
<proteinExistence type="predicted"/>
<evidence type="ECO:0000313" key="1">
    <source>
        <dbReference type="EMBL" id="SDR24892.1"/>
    </source>
</evidence>
<dbReference type="Gene3D" id="1.20.1290.10">
    <property type="entry name" value="AhpD-like"/>
    <property type="match status" value="1"/>
</dbReference>
<keyword evidence="1" id="KW-0560">Oxidoreductase</keyword>
<sequence length="275" mass="29405">MHRVASHVELAEKLQALGGAKLILATVTSGKAMAATLGGLGLNGKLVMVGVSEEPIVHGDDIRCNWRAARLPLLFDYRAVAPMAQSQGDTMSSYPVHTIESAPEQSKPVLRKLQQAFGLIPNIAAKMAASPVLINGFIGLFERVHASSLTEPEIQTLLLTNAVTNASEWAVAFHTALGLNAGLRRADVEAIRHGGVPDDTRLAALSTLARMLIEKRGRLDDEDRQRFLAAGFSAEQILEVVAAVAASTITNYTGSVTEPPLEAQFAEFAWHAPAR</sequence>
<dbReference type="InterPro" id="IPR029032">
    <property type="entry name" value="AhpD-like"/>
</dbReference>
<name>A0A1H1HHM1_9BURK</name>
<dbReference type="GO" id="GO:0004601">
    <property type="term" value="F:peroxidase activity"/>
    <property type="evidence" value="ECO:0007669"/>
    <property type="project" value="UniProtKB-KW"/>
</dbReference>
<dbReference type="AlphaFoldDB" id="A0A1H1HHM1"/>
<dbReference type="PANTHER" id="PTHR35446:SF3">
    <property type="entry name" value="CMD DOMAIN-CONTAINING PROTEIN"/>
    <property type="match status" value="1"/>
</dbReference>
<organism evidence="1 2">
    <name type="scientific">Paraburkholderia tuberum</name>
    <dbReference type="NCBI Taxonomy" id="157910"/>
    <lineage>
        <taxon>Bacteria</taxon>
        <taxon>Pseudomonadati</taxon>
        <taxon>Pseudomonadota</taxon>
        <taxon>Betaproteobacteria</taxon>
        <taxon>Burkholderiales</taxon>
        <taxon>Burkholderiaceae</taxon>
        <taxon>Paraburkholderia</taxon>
    </lineage>
</organism>
<keyword evidence="2" id="KW-1185">Reference proteome</keyword>